<evidence type="ECO:0000313" key="2">
    <source>
        <dbReference type="EMBL" id="RVW99475.1"/>
    </source>
</evidence>
<feature type="region of interest" description="Disordered" evidence="1">
    <location>
        <begin position="1"/>
        <end position="22"/>
    </location>
</feature>
<dbReference type="InterPro" id="IPR053134">
    <property type="entry name" value="RNA-dir_DNA_polymerase"/>
</dbReference>
<dbReference type="SUPFAM" id="SSF56672">
    <property type="entry name" value="DNA/RNA polymerases"/>
    <property type="match status" value="1"/>
</dbReference>
<dbReference type="Proteomes" id="UP000288805">
    <property type="component" value="Unassembled WGS sequence"/>
</dbReference>
<proteinExistence type="predicted"/>
<sequence length="727" mass="80756">MGAINSTGLRPPRRYQTVGPPPQPVSLQFKMDLHCAYHQGLGHETDYCTTLRHAIQDLIDQGVVHLVRARAHSIKQDLRDSQSDLGPRMSTPFRLVPRVASVQMATVKPSIFPHYNVRTPFILIPDVDEEVEWYDSSPPQPLDPWRGHPLGKSSGIRVESTTTPEGLIHMVIVGRATCIVFSDDDLPSEGSGHTRPLYISVSCSGRQVPSILLDNGSALNVCPLATAIALGYTPSNFGPSTQTVRAYDSTRREVMSTLEIKLLIGLTIFVTLFQMKFIHDGQVVTVQSVGDMFISTELVLQISHSDDDLLLTGFAFDELQLSDGAPGTSTSALTAPSSPDHMSLMTLYFPNETEEIVQRELTSPFDIFEVFIIEIAEEILTAPAPEIAEDVLAVDDLSDSPIGLDQSRELKIGLDLSTDERDGLACPASLTISALCQTIEYPEWLANVIPVPKKDGNVRVCVDFRDLTRFSRYSQILMAPEDMEKTSFITSRVLTAIERHDSEIRDRVDHLAVLERFFERIRQFRLRLNPKKCNFGVTSGKLVGYMVSERGIEADPDKIRTILDMPAPRTERKIRGRVNLPFGMISVSAHLRGSESTCCHLQSCSMIRARASYLLSEAIDDDFPYEDVVAGLVCQVGVYLFVWHSRIDILPRTILLSMRLVSGIRDCSRAGLDRWRAQNQFVDALATLASMIDIPSDATVCPLLIESRSVPAYCCLIDDIKPDDDLP</sequence>
<dbReference type="InterPro" id="IPR043502">
    <property type="entry name" value="DNA/RNA_pol_sf"/>
</dbReference>
<reference evidence="2 3" key="1">
    <citation type="journal article" date="2018" name="PLoS Genet.">
        <title>Population sequencing reveals clonal diversity and ancestral inbreeding in the grapevine cultivar Chardonnay.</title>
        <authorList>
            <person name="Roach M.J."/>
            <person name="Johnson D.L."/>
            <person name="Bohlmann J."/>
            <person name="van Vuuren H.J."/>
            <person name="Jones S.J."/>
            <person name="Pretorius I.S."/>
            <person name="Schmidt S.A."/>
            <person name="Borneman A.R."/>
        </authorList>
    </citation>
    <scope>NUCLEOTIDE SEQUENCE [LARGE SCALE GENOMIC DNA]</scope>
    <source>
        <strain evidence="3">cv. Chardonnay</strain>
        <tissue evidence="2">Leaf</tissue>
    </source>
</reference>
<evidence type="ECO:0000256" key="1">
    <source>
        <dbReference type="SAM" id="MobiDB-lite"/>
    </source>
</evidence>
<gene>
    <name evidence="2" type="ORF">CK203_038507</name>
</gene>
<protein>
    <submittedName>
        <fullName evidence="2">Uncharacterized protein</fullName>
    </submittedName>
</protein>
<dbReference type="PANTHER" id="PTHR24559:SF457">
    <property type="entry name" value="RNA-DIRECTED DNA POLYMERASE HOMOLOG"/>
    <property type="match status" value="1"/>
</dbReference>
<dbReference type="Gene3D" id="3.30.70.270">
    <property type="match status" value="1"/>
</dbReference>
<comment type="caution">
    <text evidence="2">The sequence shown here is derived from an EMBL/GenBank/DDBJ whole genome shotgun (WGS) entry which is preliminary data.</text>
</comment>
<dbReference type="AlphaFoldDB" id="A0A438IS77"/>
<dbReference type="EMBL" id="QGNW01000087">
    <property type="protein sequence ID" value="RVW99475.1"/>
    <property type="molecule type" value="Genomic_DNA"/>
</dbReference>
<evidence type="ECO:0000313" key="3">
    <source>
        <dbReference type="Proteomes" id="UP000288805"/>
    </source>
</evidence>
<dbReference type="Gene3D" id="3.10.10.10">
    <property type="entry name" value="HIV Type 1 Reverse Transcriptase, subunit A, domain 1"/>
    <property type="match status" value="1"/>
</dbReference>
<name>A0A438IS77_VITVI</name>
<dbReference type="InterPro" id="IPR043128">
    <property type="entry name" value="Rev_trsase/Diguanyl_cyclase"/>
</dbReference>
<dbReference type="PANTHER" id="PTHR24559">
    <property type="entry name" value="TRANSPOSON TY3-I GAG-POL POLYPROTEIN"/>
    <property type="match status" value="1"/>
</dbReference>
<organism evidence="2 3">
    <name type="scientific">Vitis vinifera</name>
    <name type="common">Grape</name>
    <dbReference type="NCBI Taxonomy" id="29760"/>
    <lineage>
        <taxon>Eukaryota</taxon>
        <taxon>Viridiplantae</taxon>
        <taxon>Streptophyta</taxon>
        <taxon>Embryophyta</taxon>
        <taxon>Tracheophyta</taxon>
        <taxon>Spermatophyta</taxon>
        <taxon>Magnoliopsida</taxon>
        <taxon>eudicotyledons</taxon>
        <taxon>Gunneridae</taxon>
        <taxon>Pentapetalae</taxon>
        <taxon>rosids</taxon>
        <taxon>Vitales</taxon>
        <taxon>Vitaceae</taxon>
        <taxon>Viteae</taxon>
        <taxon>Vitis</taxon>
    </lineage>
</organism>
<accession>A0A438IS77</accession>